<dbReference type="HOGENOM" id="CLU_010112_0_0_1"/>
<protein>
    <recommendedName>
        <fullName evidence="3">DUF6536 domain-containing protein</fullName>
    </recommendedName>
</protein>
<gene>
    <name evidence="4" type="ORF">PV07_05508</name>
</gene>
<feature type="transmembrane region" description="Helical" evidence="2">
    <location>
        <begin position="211"/>
        <end position="231"/>
    </location>
</feature>
<feature type="domain" description="DUF6536" evidence="3">
    <location>
        <begin position="159"/>
        <end position="307"/>
    </location>
</feature>
<evidence type="ECO:0000259" key="3">
    <source>
        <dbReference type="Pfam" id="PF20163"/>
    </source>
</evidence>
<feature type="transmembrane region" description="Helical" evidence="2">
    <location>
        <begin position="453"/>
        <end position="478"/>
    </location>
</feature>
<sequence>MANPGIRYTALTSRQLSEQPGGGNENSASGIPLRSVGTSSHLRRKAIGRSSESATITGDHNIDSTSIPPRGDPPTGSFASVPQSSRTSEAAHLLPNTPLLETILHGSQEDATSGARRSTSFLLWGGAKQPDLAEEETAEDDLRLSKTFKQKYLSGRTVSLRFLATCVAIILILNVAVLIYSAKRGPSISGSLLVAQDQCTTIKKLDVGLHALINMLGILALAAVGGFITALSSPSREDLDRAHRVGAWFDIGVPSIRNLKYIGWKRKYMCIIIYLLSFPIHIMYNSVLWVNLNSTSFYYLIVSDDFLTGAAYDMTNIPLQYVVEPSIEQPAADKIQSMQAHASSYAVLDPGDCIDTYSNIYPSKYSDLIMVSSHETVTNSLLLWDLYLSSSSSFLCSPPVTNEHEAEDLFDYSPVCDFDSIKKDLGNWTTYGYHIKYCLAREVDLDCSLNLDIVLMTIMIVCNALLLALMIFTLTVLWPITRRTLAVHGDVIASYLQAEDEFSHGMCMAEKMRLEYFWTNRGKPMPIYVTPRRWFQSMNRRRLLILIGIFIGGLVLVGIITGYALYIVRHDRRLPISWRSLWNLGFGSTTVSGELDMNESGSVTSLAFVSNIPQVFLAFITLVTNAAMVEMTQAADYAQFAPKSQRLRVSEAVGSQDGTYLLGMPYNYAIPTISITALLHWCVSQSIIPIKVTAPSTDSQALDFGTADLVFSPLATIASAVMGGVLVIATLLLGLQTLKPPMPLASSCSLALSAAVHPYEEIVDQTAIYVPVKWGVVEFKDGPEGRISHASFVSSRRPLLKIDSTAKYR</sequence>
<feature type="compositionally biased region" description="Polar residues" evidence="1">
    <location>
        <begin position="50"/>
        <end position="67"/>
    </location>
</feature>
<dbReference type="OrthoDB" id="5429634at2759"/>
<dbReference type="PANTHER" id="PTHR35395:SF1">
    <property type="entry name" value="DUF6536 DOMAIN-CONTAINING PROTEIN"/>
    <property type="match status" value="1"/>
</dbReference>
<feature type="transmembrane region" description="Helical" evidence="2">
    <location>
        <begin position="603"/>
        <end position="623"/>
    </location>
</feature>
<evidence type="ECO:0000313" key="5">
    <source>
        <dbReference type="Proteomes" id="UP000054466"/>
    </source>
</evidence>
<dbReference type="STRING" id="569365.A0A0D2CF35"/>
<evidence type="ECO:0000256" key="2">
    <source>
        <dbReference type="SAM" id="Phobius"/>
    </source>
</evidence>
<dbReference type="GeneID" id="27344702"/>
<dbReference type="EMBL" id="KN847042">
    <property type="protein sequence ID" value="KIW29718.1"/>
    <property type="molecule type" value="Genomic_DNA"/>
</dbReference>
<dbReference type="PANTHER" id="PTHR35395">
    <property type="entry name" value="DUF6536 DOMAIN-CONTAINING PROTEIN"/>
    <property type="match status" value="1"/>
</dbReference>
<name>A0A0D2CF35_9EURO</name>
<keyword evidence="5" id="KW-1185">Reference proteome</keyword>
<feature type="transmembrane region" description="Helical" evidence="2">
    <location>
        <begin position="268"/>
        <end position="290"/>
    </location>
</feature>
<reference evidence="4 5" key="1">
    <citation type="submission" date="2015-01" db="EMBL/GenBank/DDBJ databases">
        <title>The Genome Sequence of Cladophialophora immunda CBS83496.</title>
        <authorList>
            <consortium name="The Broad Institute Genomics Platform"/>
            <person name="Cuomo C."/>
            <person name="de Hoog S."/>
            <person name="Gorbushina A."/>
            <person name="Stielow B."/>
            <person name="Teixiera M."/>
            <person name="Abouelleil A."/>
            <person name="Chapman S.B."/>
            <person name="Priest M."/>
            <person name="Young S.K."/>
            <person name="Wortman J."/>
            <person name="Nusbaum C."/>
            <person name="Birren B."/>
        </authorList>
    </citation>
    <scope>NUCLEOTIDE SEQUENCE [LARGE SCALE GENOMIC DNA]</scope>
    <source>
        <strain evidence="4 5">CBS 83496</strain>
    </source>
</reference>
<evidence type="ECO:0000256" key="1">
    <source>
        <dbReference type="SAM" id="MobiDB-lite"/>
    </source>
</evidence>
<feature type="region of interest" description="Disordered" evidence="1">
    <location>
        <begin position="1"/>
        <end position="88"/>
    </location>
</feature>
<proteinExistence type="predicted"/>
<dbReference type="AlphaFoldDB" id="A0A0D2CF35"/>
<feature type="transmembrane region" description="Helical" evidence="2">
    <location>
        <begin position="668"/>
        <end position="690"/>
    </location>
</feature>
<feature type="compositionally biased region" description="Polar residues" evidence="1">
    <location>
        <begin position="77"/>
        <end position="88"/>
    </location>
</feature>
<dbReference type="VEuPathDB" id="FungiDB:PV07_05508"/>
<dbReference type="Proteomes" id="UP000054466">
    <property type="component" value="Unassembled WGS sequence"/>
</dbReference>
<feature type="transmembrane region" description="Helical" evidence="2">
    <location>
        <begin position="543"/>
        <end position="568"/>
    </location>
</feature>
<keyword evidence="2" id="KW-0472">Membrane</keyword>
<dbReference type="RefSeq" id="XP_016249934.1">
    <property type="nucleotide sequence ID" value="XM_016392415.1"/>
</dbReference>
<keyword evidence="2" id="KW-1133">Transmembrane helix</keyword>
<keyword evidence="2" id="KW-0812">Transmembrane</keyword>
<evidence type="ECO:0000313" key="4">
    <source>
        <dbReference type="EMBL" id="KIW29718.1"/>
    </source>
</evidence>
<feature type="transmembrane region" description="Helical" evidence="2">
    <location>
        <begin position="710"/>
        <end position="735"/>
    </location>
</feature>
<organism evidence="4 5">
    <name type="scientific">Cladophialophora immunda</name>
    <dbReference type="NCBI Taxonomy" id="569365"/>
    <lineage>
        <taxon>Eukaryota</taxon>
        <taxon>Fungi</taxon>
        <taxon>Dikarya</taxon>
        <taxon>Ascomycota</taxon>
        <taxon>Pezizomycotina</taxon>
        <taxon>Eurotiomycetes</taxon>
        <taxon>Chaetothyriomycetidae</taxon>
        <taxon>Chaetothyriales</taxon>
        <taxon>Herpotrichiellaceae</taxon>
        <taxon>Cladophialophora</taxon>
    </lineage>
</organism>
<accession>A0A0D2CF35</accession>
<dbReference type="Pfam" id="PF20163">
    <property type="entry name" value="DUF6536"/>
    <property type="match status" value="1"/>
</dbReference>
<dbReference type="InterPro" id="IPR046623">
    <property type="entry name" value="DUF6536"/>
</dbReference>
<feature type="transmembrane region" description="Helical" evidence="2">
    <location>
        <begin position="158"/>
        <end position="182"/>
    </location>
</feature>